<dbReference type="InterPro" id="IPR008978">
    <property type="entry name" value="HSP20-like_chaperone"/>
</dbReference>
<proteinExistence type="inferred from homology"/>
<feature type="compositionally biased region" description="Basic and acidic residues" evidence="4">
    <location>
        <begin position="139"/>
        <end position="149"/>
    </location>
</feature>
<accession>R7T6F5</accession>
<dbReference type="InterPro" id="IPR001436">
    <property type="entry name" value="Alpha-crystallin/sHSP_animal"/>
</dbReference>
<keyword evidence="8" id="KW-1185">Reference proteome</keyword>
<gene>
    <name evidence="6" type="ORF">CAPTEDRAFT_226327</name>
</gene>
<dbReference type="Proteomes" id="UP000014760">
    <property type="component" value="Unassembled WGS sequence"/>
</dbReference>
<reference evidence="7" key="3">
    <citation type="submission" date="2015-06" db="UniProtKB">
        <authorList>
            <consortium name="EnsemblMetazoa"/>
        </authorList>
    </citation>
    <scope>IDENTIFICATION</scope>
</reference>
<keyword evidence="1" id="KW-0346">Stress response</keyword>
<reference evidence="8" key="1">
    <citation type="submission" date="2012-12" db="EMBL/GenBank/DDBJ databases">
        <authorList>
            <person name="Hellsten U."/>
            <person name="Grimwood J."/>
            <person name="Chapman J.A."/>
            <person name="Shapiro H."/>
            <person name="Aerts A."/>
            <person name="Otillar R.P."/>
            <person name="Terry A.Y."/>
            <person name="Boore J.L."/>
            <person name="Simakov O."/>
            <person name="Marletaz F."/>
            <person name="Cho S.-J."/>
            <person name="Edsinger-Gonzales E."/>
            <person name="Havlak P."/>
            <person name="Kuo D.-H."/>
            <person name="Larsson T."/>
            <person name="Lv J."/>
            <person name="Arendt D."/>
            <person name="Savage R."/>
            <person name="Osoegawa K."/>
            <person name="de Jong P."/>
            <person name="Lindberg D.R."/>
            <person name="Seaver E.C."/>
            <person name="Weisblat D.A."/>
            <person name="Putnam N.H."/>
            <person name="Grigoriev I.V."/>
            <person name="Rokhsar D.S."/>
        </authorList>
    </citation>
    <scope>NUCLEOTIDE SEQUENCE</scope>
    <source>
        <strain evidence="8">I ESC-2004</strain>
    </source>
</reference>
<dbReference type="Gene3D" id="2.60.40.790">
    <property type="match status" value="2"/>
</dbReference>
<dbReference type="CDD" id="cd06526">
    <property type="entry name" value="metazoan_ACD"/>
    <property type="match status" value="1"/>
</dbReference>
<dbReference type="GO" id="GO:0051082">
    <property type="term" value="F:unfolded protein binding"/>
    <property type="evidence" value="ECO:0007669"/>
    <property type="project" value="TreeGrafter"/>
</dbReference>
<feature type="region of interest" description="Disordered" evidence="4">
    <location>
        <begin position="139"/>
        <end position="205"/>
    </location>
</feature>
<dbReference type="InterPro" id="IPR002068">
    <property type="entry name" value="A-crystallin/Hsp20_dom"/>
</dbReference>
<feature type="region of interest" description="Disordered" evidence="4">
    <location>
        <begin position="404"/>
        <end position="424"/>
    </location>
</feature>
<dbReference type="EMBL" id="AMQN01015123">
    <property type="status" value="NOT_ANNOTATED_CDS"/>
    <property type="molecule type" value="Genomic_DNA"/>
</dbReference>
<dbReference type="GO" id="GO:0009408">
    <property type="term" value="P:response to heat"/>
    <property type="evidence" value="ECO:0007669"/>
    <property type="project" value="TreeGrafter"/>
</dbReference>
<dbReference type="EnsemblMetazoa" id="CapteT226327">
    <property type="protein sequence ID" value="CapteP226327"/>
    <property type="gene ID" value="CapteG226327"/>
</dbReference>
<dbReference type="AlphaFoldDB" id="R7T6F5"/>
<dbReference type="GO" id="GO:0005737">
    <property type="term" value="C:cytoplasm"/>
    <property type="evidence" value="ECO:0007669"/>
    <property type="project" value="TreeGrafter"/>
</dbReference>
<dbReference type="Pfam" id="PF00011">
    <property type="entry name" value="HSP20"/>
    <property type="match status" value="1"/>
</dbReference>
<feature type="compositionally biased region" description="Basic and acidic residues" evidence="4">
    <location>
        <begin position="404"/>
        <end position="414"/>
    </location>
</feature>
<reference evidence="6 8" key="2">
    <citation type="journal article" date="2013" name="Nature">
        <title>Insights into bilaterian evolution from three spiralian genomes.</title>
        <authorList>
            <person name="Simakov O."/>
            <person name="Marletaz F."/>
            <person name="Cho S.J."/>
            <person name="Edsinger-Gonzales E."/>
            <person name="Havlak P."/>
            <person name="Hellsten U."/>
            <person name="Kuo D.H."/>
            <person name="Larsson T."/>
            <person name="Lv J."/>
            <person name="Arendt D."/>
            <person name="Savage R."/>
            <person name="Osoegawa K."/>
            <person name="de Jong P."/>
            <person name="Grimwood J."/>
            <person name="Chapman J.A."/>
            <person name="Shapiro H."/>
            <person name="Aerts A."/>
            <person name="Otillar R.P."/>
            <person name="Terry A.Y."/>
            <person name="Boore J.L."/>
            <person name="Grigoriev I.V."/>
            <person name="Lindberg D.R."/>
            <person name="Seaver E.C."/>
            <person name="Weisblat D.A."/>
            <person name="Putnam N.H."/>
            <person name="Rokhsar D.S."/>
        </authorList>
    </citation>
    <scope>NUCLEOTIDE SEQUENCE</scope>
    <source>
        <strain evidence="6 8">I ESC-2004</strain>
    </source>
</reference>
<dbReference type="PANTHER" id="PTHR45640:SF13">
    <property type="entry name" value="HEAT SHOCK PROTEIN 22-RELATED"/>
    <property type="match status" value="1"/>
</dbReference>
<feature type="region of interest" description="Disordered" evidence="4">
    <location>
        <begin position="1"/>
        <end position="20"/>
    </location>
</feature>
<sequence length="529" mass="59042">MSFIRMSKPQQQHVEHGESKTIAATGKISKNSDLLTEKMPCGKRNSCAEKKERGPGCNRGPFGPWMAGHRPHHHGGRHHWFGPPHHPHGHPMGGPGGCWGSPHHPQHWGPRQGCGRWGRGPPPHVVEGLMKMWAEKAEQLEGGTSRDDSGSEEAYGPCPRGPPAHVMAHFMKMRSEDPSNEQSKNATDGVRKAEKPGGADEAGCPHPGMYWKQWMQMGRGPEVWFKVANLQNVNQEGAQIHVADHKLIIQGGRNDDSSSSDEEQQQHSIDLPKRIITRTLRTSWLGAHRLLMFALKKPKQNAEKECATSAKQQDNIDCWFHSLQLPGFHQAQINVNVVDGNVVLHAFKESHNEETGDSDRMEATRIIALPEDIRKRSLRWARMGPMRLCLFALCKTKEQEVTGVEKDSDNRNIEREEDEVEAGKPQAEMETLEASEFSTEVDVRGFQSEDLSVSRKKNAVIVNAKRREEDGERSLRKTILLPEDVHVESIRCSLGGDLLKITAQRSLTPVDVDDVADALASIKVDVNSE</sequence>
<dbReference type="GO" id="GO:0042026">
    <property type="term" value="P:protein refolding"/>
    <property type="evidence" value="ECO:0007669"/>
    <property type="project" value="TreeGrafter"/>
</dbReference>
<evidence type="ECO:0000256" key="2">
    <source>
        <dbReference type="PROSITE-ProRule" id="PRU00285"/>
    </source>
</evidence>
<dbReference type="OrthoDB" id="8946669at2759"/>
<evidence type="ECO:0000256" key="4">
    <source>
        <dbReference type="SAM" id="MobiDB-lite"/>
    </source>
</evidence>
<comment type="similarity">
    <text evidence="2 3">Belongs to the small heat shock protein (HSP20) family.</text>
</comment>
<evidence type="ECO:0000256" key="1">
    <source>
        <dbReference type="ARBA" id="ARBA00023016"/>
    </source>
</evidence>
<dbReference type="SUPFAM" id="SSF49764">
    <property type="entry name" value="HSP20-like chaperones"/>
    <property type="match status" value="1"/>
</dbReference>
<dbReference type="PANTHER" id="PTHR45640">
    <property type="entry name" value="HEAT SHOCK PROTEIN HSP-12.2-RELATED"/>
    <property type="match status" value="1"/>
</dbReference>
<evidence type="ECO:0000313" key="7">
    <source>
        <dbReference type="EnsemblMetazoa" id="CapteP226327"/>
    </source>
</evidence>
<dbReference type="EMBL" id="KB311628">
    <property type="protein sequence ID" value="ELT88903.1"/>
    <property type="molecule type" value="Genomic_DNA"/>
</dbReference>
<protein>
    <recommendedName>
        <fullName evidence="5">SHSP domain-containing protein</fullName>
    </recommendedName>
</protein>
<feature type="domain" description="SHSP" evidence="5">
    <location>
        <begin position="418"/>
        <end position="525"/>
    </location>
</feature>
<feature type="compositionally biased region" description="Basic and acidic residues" evidence="4">
    <location>
        <begin position="189"/>
        <end position="198"/>
    </location>
</feature>
<dbReference type="PROSITE" id="PS01031">
    <property type="entry name" value="SHSP"/>
    <property type="match status" value="1"/>
</dbReference>
<organism evidence="6">
    <name type="scientific">Capitella teleta</name>
    <name type="common">Polychaete worm</name>
    <dbReference type="NCBI Taxonomy" id="283909"/>
    <lineage>
        <taxon>Eukaryota</taxon>
        <taxon>Metazoa</taxon>
        <taxon>Spiralia</taxon>
        <taxon>Lophotrochozoa</taxon>
        <taxon>Annelida</taxon>
        <taxon>Polychaeta</taxon>
        <taxon>Sedentaria</taxon>
        <taxon>Scolecida</taxon>
        <taxon>Capitellidae</taxon>
        <taxon>Capitella</taxon>
    </lineage>
</organism>
<evidence type="ECO:0000256" key="3">
    <source>
        <dbReference type="RuleBase" id="RU003616"/>
    </source>
</evidence>
<dbReference type="HOGENOM" id="CLU_520983_0_0_1"/>
<name>R7T6F5_CAPTE</name>
<evidence type="ECO:0000313" key="8">
    <source>
        <dbReference type="Proteomes" id="UP000014760"/>
    </source>
</evidence>
<feature type="region of interest" description="Disordered" evidence="4">
    <location>
        <begin position="251"/>
        <end position="270"/>
    </location>
</feature>
<evidence type="ECO:0000313" key="6">
    <source>
        <dbReference type="EMBL" id="ELT88903.1"/>
    </source>
</evidence>
<dbReference type="GO" id="GO:0005634">
    <property type="term" value="C:nucleus"/>
    <property type="evidence" value="ECO:0007669"/>
    <property type="project" value="TreeGrafter"/>
</dbReference>
<evidence type="ECO:0000259" key="5">
    <source>
        <dbReference type="PROSITE" id="PS01031"/>
    </source>
</evidence>